<reference evidence="8 9" key="1">
    <citation type="journal article" date="2021" name="G3 (Bethesda)">
        <title>Improved contiguity of the threespine stickleback genome using long-read sequencing.</title>
        <authorList>
            <person name="Nath S."/>
            <person name="Shaw D.E."/>
            <person name="White M.A."/>
        </authorList>
    </citation>
    <scope>NUCLEOTIDE SEQUENCE [LARGE SCALE GENOMIC DNA]</scope>
    <source>
        <strain evidence="8 9">Lake Benthic</strain>
    </source>
</reference>
<accession>A0AAQ4P4N8</accession>
<sequence length="211" mass="22827">MLNSAAQVSVMKVVMMMMMMVVVVFLGTGAKAAPTERGFVKPPPSSTHAEKYSGLDPGLKHWLLNTRAATMDGTTRISDKTTTRTMTAGSRAARGRSNLATAGPDKRAQMLKMISALEELQRTYNSTLSSRITIIPRANGRNSGRRNKVHPPAPEGGVKPTTAAPATVDTTASRGSSIPRPLTGRNIKKSLTPQTKKPNKRVCFWKYCSQN</sequence>
<dbReference type="GeneID" id="120822741"/>
<dbReference type="CTD" id="100001008"/>
<name>A0AAQ4P4N8_GASAC</name>
<dbReference type="Ensembl" id="ENSGACT00000049768.1">
    <property type="protein sequence ID" value="ENSGACP00000033929.1"/>
    <property type="gene ID" value="ENSGACG00000024166.1"/>
</dbReference>
<evidence type="ECO:0000256" key="7">
    <source>
        <dbReference type="SAM" id="SignalP"/>
    </source>
</evidence>
<evidence type="ECO:0008006" key="10">
    <source>
        <dbReference type="Google" id="ProtNLM"/>
    </source>
</evidence>
<evidence type="ECO:0000313" key="9">
    <source>
        <dbReference type="Proteomes" id="UP000007635"/>
    </source>
</evidence>
<dbReference type="InterPro" id="IPR001483">
    <property type="entry name" value="Urotensin_II"/>
</dbReference>
<evidence type="ECO:0000256" key="1">
    <source>
        <dbReference type="ARBA" id="ARBA00004613"/>
    </source>
</evidence>
<evidence type="ECO:0000313" key="8">
    <source>
        <dbReference type="Ensembl" id="ENSGACP00000033929.1"/>
    </source>
</evidence>
<dbReference type="RefSeq" id="XP_040038580.1">
    <property type="nucleotide sequence ID" value="XM_040182646.1"/>
</dbReference>
<evidence type="ECO:0000256" key="5">
    <source>
        <dbReference type="ARBA" id="ARBA00023157"/>
    </source>
</evidence>
<evidence type="ECO:0000256" key="6">
    <source>
        <dbReference type="SAM" id="MobiDB-lite"/>
    </source>
</evidence>
<comment type="subcellular location">
    <subcellularLocation>
        <location evidence="1">Secreted</location>
    </subcellularLocation>
</comment>
<feature type="compositionally biased region" description="Low complexity" evidence="6">
    <location>
        <begin position="160"/>
        <end position="172"/>
    </location>
</feature>
<proteinExistence type="inferred from homology"/>
<keyword evidence="4" id="KW-0372">Hormone</keyword>
<keyword evidence="9" id="KW-1185">Reference proteome</keyword>
<feature type="chain" id="PRO_5042985718" description="Urotensin II-related peptide" evidence="7">
    <location>
        <begin position="33"/>
        <end position="211"/>
    </location>
</feature>
<feature type="region of interest" description="Disordered" evidence="6">
    <location>
        <begin position="138"/>
        <end position="195"/>
    </location>
</feature>
<dbReference type="Proteomes" id="UP000007635">
    <property type="component" value="Chromosome I"/>
</dbReference>
<evidence type="ECO:0000256" key="4">
    <source>
        <dbReference type="ARBA" id="ARBA00022702"/>
    </source>
</evidence>
<dbReference type="GO" id="GO:0005576">
    <property type="term" value="C:extracellular region"/>
    <property type="evidence" value="ECO:0007669"/>
    <property type="project" value="UniProtKB-SubCell"/>
</dbReference>
<dbReference type="GO" id="GO:0008217">
    <property type="term" value="P:regulation of blood pressure"/>
    <property type="evidence" value="ECO:0007669"/>
    <property type="project" value="InterPro"/>
</dbReference>
<keyword evidence="3" id="KW-0964">Secreted</keyword>
<reference evidence="8" key="2">
    <citation type="submission" date="2025-08" db="UniProtKB">
        <authorList>
            <consortium name="Ensembl"/>
        </authorList>
    </citation>
    <scope>IDENTIFICATION</scope>
</reference>
<dbReference type="GO" id="GO:0097746">
    <property type="term" value="P:blood vessel diameter maintenance"/>
    <property type="evidence" value="ECO:0007669"/>
    <property type="project" value="InterPro"/>
</dbReference>
<organism evidence="8 9">
    <name type="scientific">Gasterosteus aculeatus aculeatus</name>
    <name type="common">three-spined stickleback</name>
    <dbReference type="NCBI Taxonomy" id="481459"/>
    <lineage>
        <taxon>Eukaryota</taxon>
        <taxon>Metazoa</taxon>
        <taxon>Chordata</taxon>
        <taxon>Craniata</taxon>
        <taxon>Vertebrata</taxon>
        <taxon>Euteleostomi</taxon>
        <taxon>Actinopterygii</taxon>
        <taxon>Neopterygii</taxon>
        <taxon>Teleostei</taxon>
        <taxon>Neoteleostei</taxon>
        <taxon>Acanthomorphata</taxon>
        <taxon>Eupercaria</taxon>
        <taxon>Perciformes</taxon>
        <taxon>Cottioidei</taxon>
        <taxon>Gasterosteales</taxon>
        <taxon>Gasterosteidae</taxon>
        <taxon>Gasterosteus</taxon>
    </lineage>
</organism>
<evidence type="ECO:0000256" key="3">
    <source>
        <dbReference type="ARBA" id="ARBA00022525"/>
    </source>
</evidence>
<comment type="similarity">
    <text evidence="2">Belongs to the urotensin-2 family.</text>
</comment>
<keyword evidence="7" id="KW-0732">Signal</keyword>
<dbReference type="AlphaFoldDB" id="A0AAQ4P4N8"/>
<dbReference type="GO" id="GO:0005179">
    <property type="term" value="F:hormone activity"/>
    <property type="evidence" value="ECO:0007669"/>
    <property type="project" value="UniProtKB-KW"/>
</dbReference>
<reference evidence="8" key="3">
    <citation type="submission" date="2025-09" db="UniProtKB">
        <authorList>
            <consortium name="Ensembl"/>
        </authorList>
    </citation>
    <scope>IDENTIFICATION</scope>
</reference>
<protein>
    <recommendedName>
        <fullName evidence="10">Urotensin II-related peptide</fullName>
    </recommendedName>
</protein>
<dbReference type="GeneTree" id="ENSGT00690000103830"/>
<dbReference type="KEGG" id="gat:120822741"/>
<dbReference type="PROSITE" id="PS00984">
    <property type="entry name" value="UROTENSIN_II"/>
    <property type="match status" value="1"/>
</dbReference>
<feature type="signal peptide" evidence="7">
    <location>
        <begin position="1"/>
        <end position="32"/>
    </location>
</feature>
<keyword evidence="5" id="KW-1015">Disulfide bond</keyword>
<evidence type="ECO:0000256" key="2">
    <source>
        <dbReference type="ARBA" id="ARBA00006719"/>
    </source>
</evidence>